<feature type="chain" id="PRO_5039389881" description="PE-PGRS family protein" evidence="2">
    <location>
        <begin position="27"/>
        <end position="228"/>
    </location>
</feature>
<organism evidence="3 6">
    <name type="scientific">Streptomyces radicis</name>
    <dbReference type="NCBI Taxonomy" id="1750517"/>
    <lineage>
        <taxon>Bacteria</taxon>
        <taxon>Bacillati</taxon>
        <taxon>Actinomycetota</taxon>
        <taxon>Actinomycetes</taxon>
        <taxon>Kitasatosporales</taxon>
        <taxon>Streptomycetaceae</taxon>
        <taxon>Streptomyces</taxon>
    </lineage>
</organism>
<keyword evidence="1" id="KW-1133">Transmembrane helix</keyword>
<evidence type="ECO:0008006" key="7">
    <source>
        <dbReference type="Google" id="ProtNLM"/>
    </source>
</evidence>
<evidence type="ECO:0000256" key="1">
    <source>
        <dbReference type="SAM" id="Phobius"/>
    </source>
</evidence>
<feature type="transmembrane region" description="Helical" evidence="1">
    <location>
        <begin position="187"/>
        <end position="217"/>
    </location>
</feature>
<dbReference type="RefSeq" id="WP_120696187.1">
    <property type="nucleotide sequence ID" value="NZ_RBDX01000004.1"/>
</dbReference>
<keyword evidence="5" id="KW-1185">Reference proteome</keyword>
<comment type="caution">
    <text evidence="3">The sequence shown here is derived from an EMBL/GenBank/DDBJ whole genome shotgun (WGS) entry which is preliminary data.</text>
</comment>
<evidence type="ECO:0000313" key="5">
    <source>
        <dbReference type="Proteomes" id="UP000268652"/>
    </source>
</evidence>
<dbReference type="EMBL" id="RBDX01000004">
    <property type="protein sequence ID" value="RKN10917.1"/>
    <property type="molecule type" value="Genomic_DNA"/>
</dbReference>
<feature type="signal peptide" evidence="2">
    <location>
        <begin position="1"/>
        <end position="26"/>
    </location>
</feature>
<keyword evidence="2" id="KW-0732">Signal</keyword>
<evidence type="ECO:0000313" key="4">
    <source>
        <dbReference type="EMBL" id="RKN25180.1"/>
    </source>
</evidence>
<gene>
    <name evidence="4" type="ORF">D7318_08015</name>
    <name evidence="3" type="ORF">D7319_07160</name>
</gene>
<name>A0A3A9WXL7_9ACTN</name>
<evidence type="ECO:0000313" key="6">
    <source>
        <dbReference type="Proteomes" id="UP000275024"/>
    </source>
</evidence>
<dbReference type="Proteomes" id="UP000275024">
    <property type="component" value="Unassembled WGS sequence"/>
</dbReference>
<evidence type="ECO:0000313" key="3">
    <source>
        <dbReference type="EMBL" id="RKN10917.1"/>
    </source>
</evidence>
<dbReference type="PROSITE" id="PS51318">
    <property type="entry name" value="TAT"/>
    <property type="match status" value="1"/>
</dbReference>
<evidence type="ECO:0000256" key="2">
    <source>
        <dbReference type="SAM" id="SignalP"/>
    </source>
</evidence>
<dbReference type="InterPro" id="IPR006311">
    <property type="entry name" value="TAT_signal"/>
</dbReference>
<proteinExistence type="predicted"/>
<dbReference type="Proteomes" id="UP000268652">
    <property type="component" value="Unassembled WGS sequence"/>
</dbReference>
<keyword evidence="1" id="KW-0812">Transmembrane</keyword>
<protein>
    <recommendedName>
        <fullName evidence="7">PE-PGRS family protein</fullName>
    </recommendedName>
</protein>
<reference evidence="5 6" key="1">
    <citation type="submission" date="2018-09" db="EMBL/GenBank/DDBJ databases">
        <title>Streptomyces sp. nov. DS1-2, an endophytic actinomycete isolated from roots of Dendrobium scabrilingue.</title>
        <authorList>
            <person name="Kuncharoen N."/>
            <person name="Kudo T."/>
            <person name="Ohkuma M."/>
            <person name="Yuki M."/>
            <person name="Tanasupawat S."/>
        </authorList>
    </citation>
    <scope>NUCLEOTIDE SEQUENCE [LARGE SCALE GENOMIC DNA]</scope>
    <source>
        <strain evidence="3 6">AZ1-7</strain>
        <strain evidence="4 5">DS1-2</strain>
    </source>
</reference>
<dbReference type="AlphaFoldDB" id="A0A3A9WXL7"/>
<accession>A0A3A9WXL7</accession>
<dbReference type="OrthoDB" id="5191392at2"/>
<dbReference type="EMBL" id="RBDY01000004">
    <property type="protein sequence ID" value="RKN25180.1"/>
    <property type="molecule type" value="Genomic_DNA"/>
</dbReference>
<keyword evidence="1" id="KW-0472">Membrane</keyword>
<sequence length="228" mass="23696">MTIRIRVRAVLAACAAALCAATLWTAAGPAPAAAAHPFGPPSTATISADGSRATITWRAAEDDWVALGQAVGAFEDPALDTVSTSLTGEQKLQRSPDLRAYLLDRIYITQDGARCAGEVASLEGLLANGARLSYECPRDVDQVDVTVGALADLNEAYRTVLSAESPANPRRTMLTATDTTQRLDFSWYAGILGNTAALGVAGFALAIVAGVVVLLAVGRRRAARGRAA</sequence>